<feature type="compositionally biased region" description="Polar residues" evidence="5">
    <location>
        <begin position="1"/>
        <end position="11"/>
    </location>
</feature>
<dbReference type="InterPro" id="IPR006097">
    <property type="entry name" value="Glu/Leu/Phe/Val/Trp_DH_dimer"/>
</dbReference>
<dbReference type="SUPFAM" id="SSF51735">
    <property type="entry name" value="NAD(P)-binding Rossmann-fold domains"/>
    <property type="match status" value="1"/>
</dbReference>
<evidence type="ECO:0000256" key="2">
    <source>
        <dbReference type="ARBA" id="ARBA00023002"/>
    </source>
</evidence>
<evidence type="ECO:0000256" key="1">
    <source>
        <dbReference type="ARBA" id="ARBA00006382"/>
    </source>
</evidence>
<evidence type="ECO:0000259" key="6">
    <source>
        <dbReference type="SMART" id="SM00839"/>
    </source>
</evidence>
<keyword evidence="8" id="KW-1185">Reference proteome</keyword>
<dbReference type="CDD" id="cd01076">
    <property type="entry name" value="NAD_bind_1_Glu_DH"/>
    <property type="match status" value="1"/>
</dbReference>
<dbReference type="InterPro" id="IPR006096">
    <property type="entry name" value="Glu/Leu/Phe/Val/Trp_DH_C"/>
</dbReference>
<evidence type="ECO:0000256" key="5">
    <source>
        <dbReference type="SAM" id="MobiDB-lite"/>
    </source>
</evidence>
<dbReference type="Proteomes" id="UP000603904">
    <property type="component" value="Unassembled WGS sequence"/>
</dbReference>
<comment type="caution">
    <text evidence="7">The sequence shown here is derived from an EMBL/GenBank/DDBJ whole genome shotgun (WGS) entry which is preliminary data.</text>
</comment>
<evidence type="ECO:0000256" key="3">
    <source>
        <dbReference type="PIRNR" id="PIRNR000185"/>
    </source>
</evidence>
<dbReference type="Pfam" id="PF00208">
    <property type="entry name" value="ELFV_dehydrog"/>
    <property type="match status" value="1"/>
</dbReference>
<dbReference type="InterPro" id="IPR033922">
    <property type="entry name" value="NAD_bind_Glu_DH"/>
</dbReference>
<gene>
    <name evidence="7" type="ORF">Mco01_05920</name>
</gene>
<evidence type="ECO:0000313" key="7">
    <source>
        <dbReference type="EMBL" id="GIH37592.1"/>
    </source>
</evidence>
<name>A0ABQ4FS73_9ACTN</name>
<sequence>MTITDFPTTASGVRDAVPDPLSPRPSAPGDRALAAARSRLAEASRFLGLDDNLHRMLATPRRSLAVSVPVRREDGHMEVVEGCRVQHNLLRGPATGGVRFHPSADLAGVTALAMGTTWACALAGVPYGGAAGGVAVDPRELTPRELERLTRRYANEILPLMGPEKDVPVPDAGTDERTVAWIMDTCGGDAGHPIPGTATGRAGATARGLEIVALRALDRAPEGVTVAVQGFGAVGALTARHLADAGCRVVAVSDAAGAVVRPSGLDVAALRAHTAEAGSVRGFAGADALGRDELLGLDVDVLVPAALDGAITAAEASRVRARLVVEGADGAATPEADLVLADAGTTVVPGILANAGGVIASYLEPAQDAQARSWSAGEAGARLRDRMEDAYRAVRALADDEGLTLRRAAHAIGVRRVAEAHRLRGLHP</sequence>
<dbReference type="InterPro" id="IPR036291">
    <property type="entry name" value="NAD(P)-bd_dom_sf"/>
</dbReference>
<dbReference type="Gene3D" id="3.40.50.10860">
    <property type="entry name" value="Leucine Dehydrogenase, chain A, domain 1"/>
    <property type="match status" value="1"/>
</dbReference>
<dbReference type="PANTHER" id="PTHR11606">
    <property type="entry name" value="GLUTAMATE DEHYDROGENASE"/>
    <property type="match status" value="1"/>
</dbReference>
<organism evidence="7 8">
    <name type="scientific">Microbispora corallina</name>
    <dbReference type="NCBI Taxonomy" id="83302"/>
    <lineage>
        <taxon>Bacteria</taxon>
        <taxon>Bacillati</taxon>
        <taxon>Actinomycetota</taxon>
        <taxon>Actinomycetes</taxon>
        <taxon>Streptosporangiales</taxon>
        <taxon>Streptosporangiaceae</taxon>
        <taxon>Microbispora</taxon>
    </lineage>
</organism>
<feature type="domain" description="Glutamate/phenylalanine/leucine/valine/L-tryptophan dehydrogenase C-terminal" evidence="6">
    <location>
        <begin position="198"/>
        <end position="425"/>
    </location>
</feature>
<dbReference type="InterPro" id="IPR014362">
    <property type="entry name" value="Glu_DH"/>
</dbReference>
<dbReference type="EMBL" id="BOOC01000002">
    <property type="protein sequence ID" value="GIH37592.1"/>
    <property type="molecule type" value="Genomic_DNA"/>
</dbReference>
<evidence type="ECO:0000256" key="4">
    <source>
        <dbReference type="RuleBase" id="RU004417"/>
    </source>
</evidence>
<dbReference type="InterPro" id="IPR006095">
    <property type="entry name" value="Glu/Leu/Phe/Val/Trp_DH"/>
</dbReference>
<protein>
    <recommendedName>
        <fullName evidence="3">Glutamate dehydrogenase</fullName>
    </recommendedName>
</protein>
<dbReference type="SMART" id="SM00839">
    <property type="entry name" value="ELFV_dehydrog"/>
    <property type="match status" value="1"/>
</dbReference>
<feature type="region of interest" description="Disordered" evidence="5">
    <location>
        <begin position="1"/>
        <end position="30"/>
    </location>
</feature>
<dbReference type="PANTHER" id="PTHR11606:SF13">
    <property type="entry name" value="GLUTAMATE DEHYDROGENASE 1, MITOCHONDRIAL"/>
    <property type="match status" value="1"/>
</dbReference>
<dbReference type="InterPro" id="IPR046346">
    <property type="entry name" value="Aminoacid_DH-like_N_sf"/>
</dbReference>
<proteinExistence type="inferred from homology"/>
<dbReference type="Pfam" id="PF02812">
    <property type="entry name" value="ELFV_dehydrog_N"/>
    <property type="match status" value="1"/>
</dbReference>
<dbReference type="SUPFAM" id="SSF53223">
    <property type="entry name" value="Aminoacid dehydrogenase-like, N-terminal domain"/>
    <property type="match status" value="1"/>
</dbReference>
<comment type="similarity">
    <text evidence="1 3 4">Belongs to the Glu/Leu/Phe/Val dehydrogenases family.</text>
</comment>
<dbReference type="Gene3D" id="3.40.50.720">
    <property type="entry name" value="NAD(P)-binding Rossmann-like Domain"/>
    <property type="match status" value="1"/>
</dbReference>
<keyword evidence="2 3" id="KW-0560">Oxidoreductase</keyword>
<dbReference type="RefSeq" id="WP_204055328.1">
    <property type="nucleotide sequence ID" value="NZ_BAAAGP010000001.1"/>
</dbReference>
<accession>A0ABQ4FS73</accession>
<dbReference type="PRINTS" id="PR00082">
    <property type="entry name" value="GLFDHDRGNASE"/>
</dbReference>
<dbReference type="PIRSF" id="PIRSF000185">
    <property type="entry name" value="Glu_DH"/>
    <property type="match status" value="1"/>
</dbReference>
<reference evidence="7 8" key="1">
    <citation type="submission" date="2021-01" db="EMBL/GenBank/DDBJ databases">
        <title>Whole genome shotgun sequence of Microbispora corallina NBRC 16416.</title>
        <authorList>
            <person name="Komaki H."/>
            <person name="Tamura T."/>
        </authorList>
    </citation>
    <scope>NUCLEOTIDE SEQUENCE [LARGE SCALE GENOMIC DNA]</scope>
    <source>
        <strain evidence="7 8">NBRC 16416</strain>
    </source>
</reference>
<evidence type="ECO:0000313" key="8">
    <source>
        <dbReference type="Proteomes" id="UP000603904"/>
    </source>
</evidence>